<dbReference type="GO" id="GO:0003723">
    <property type="term" value="F:RNA binding"/>
    <property type="evidence" value="ECO:0007669"/>
    <property type="project" value="TreeGrafter"/>
</dbReference>
<dbReference type="GO" id="GO:0004534">
    <property type="term" value="F:5'-3' RNA exonuclease activity"/>
    <property type="evidence" value="ECO:0007669"/>
    <property type="project" value="TreeGrafter"/>
</dbReference>
<evidence type="ECO:0000259" key="5">
    <source>
        <dbReference type="Pfam" id="PF03159"/>
    </source>
</evidence>
<keyword evidence="9" id="KW-1185">Reference proteome</keyword>
<feature type="domain" description="Xrn1 helical" evidence="6">
    <location>
        <begin position="402"/>
        <end position="616"/>
    </location>
</feature>
<evidence type="ECO:0000259" key="6">
    <source>
        <dbReference type="Pfam" id="PF17846"/>
    </source>
</evidence>
<organism evidence="8 9">
    <name type="scientific">Paramecium sonneborni</name>
    <dbReference type="NCBI Taxonomy" id="65129"/>
    <lineage>
        <taxon>Eukaryota</taxon>
        <taxon>Sar</taxon>
        <taxon>Alveolata</taxon>
        <taxon>Ciliophora</taxon>
        <taxon>Intramacronucleata</taxon>
        <taxon>Oligohymenophorea</taxon>
        <taxon>Peniculida</taxon>
        <taxon>Parameciidae</taxon>
        <taxon>Paramecium</taxon>
    </lineage>
</organism>
<dbReference type="Pfam" id="PF03159">
    <property type="entry name" value="XRN_N"/>
    <property type="match status" value="1"/>
</dbReference>
<accession>A0A8S1L341</accession>
<comment type="caution">
    <text evidence="8">The sequence shown here is derived from an EMBL/GenBank/DDBJ whole genome shotgun (WGS) entry which is preliminary data.</text>
</comment>
<proteinExistence type="inferred from homology"/>
<feature type="domain" description="Xrn1 helical" evidence="6">
    <location>
        <begin position="274"/>
        <end position="366"/>
    </location>
</feature>
<dbReference type="AlphaFoldDB" id="A0A8S1L341"/>
<reference evidence="8" key="1">
    <citation type="submission" date="2021-01" db="EMBL/GenBank/DDBJ databases">
        <authorList>
            <consortium name="Genoscope - CEA"/>
            <person name="William W."/>
        </authorList>
    </citation>
    <scope>NUCLEOTIDE SEQUENCE</scope>
</reference>
<keyword evidence="3" id="KW-0269">Exonuclease</keyword>
<evidence type="ECO:0000259" key="7">
    <source>
        <dbReference type="Pfam" id="PF18129"/>
    </source>
</evidence>
<comment type="similarity">
    <text evidence="4">Belongs to the 5'-3' exonuclease family.</text>
</comment>
<protein>
    <submittedName>
        <fullName evidence="8">Uncharacterized protein</fullName>
    </submittedName>
</protein>
<name>A0A8S1L341_9CILI</name>
<keyword evidence="1" id="KW-0540">Nuclease</keyword>
<dbReference type="GO" id="GO:0000956">
    <property type="term" value="P:nuclear-transcribed mRNA catabolic process"/>
    <property type="evidence" value="ECO:0007669"/>
    <property type="project" value="TreeGrafter"/>
</dbReference>
<feature type="domain" description="Xrn1 N-terminal" evidence="5">
    <location>
        <begin position="1"/>
        <end position="228"/>
    </location>
</feature>
<gene>
    <name evidence="8" type="ORF">PSON_ATCC_30995.1.T0160348</name>
</gene>
<dbReference type="InterPro" id="IPR041385">
    <property type="entry name" value="SH3_12"/>
</dbReference>
<evidence type="ECO:0000256" key="4">
    <source>
        <dbReference type="ARBA" id="ARBA00038299"/>
    </source>
</evidence>
<dbReference type="InterPro" id="IPR027073">
    <property type="entry name" value="5_3_exoribonuclease"/>
</dbReference>
<feature type="domain" description="5'-3' exoribonuclease 1 SH3-like" evidence="7">
    <location>
        <begin position="1081"/>
        <end position="1148"/>
    </location>
</feature>
<sequence>MGVPNFYSWLSKRYPMCKYPFTKHHGHQIDFLYLDMNQVIYKCATNQTILKDYMIEKSIEALWTSILNYIDAIIDLVDPKLVIYLTFDGVAPRAKANQQRQRRFASSKGDAKIKLLLKQLDLEQQNKTFKNNQITAGTEFMYELNEQIKFFIHRKFKEDQKYNNLQVIFSGSDVPGEGEHKILEFMRAIKNQKDFNPNWTHCIYSSDADLIMLGLGIHFKYISIIREQCNMDQIKTQIACKRSFEQVKFELINLQIVKEYMDLEYQKIQMKIPFNIDRVIDDFLLLFFLIGNDFLPRVYCFDIKQGTVELIIDTFKQFLEQCDDYVTDNGWINWKSMPLLIQLLSAFEIKAIEKRLEELKKQIKDTDHPEYLDYKLQWEDELKILDALNIQFSNNNSVVARKLFYENKCKIDIDTEDGKKELNKIIEKYLEGFQFVLSYYYHGVPSWEWYYCYYYSPMCFDICAYLSNKQIQKIQFGQSKPYDPYQQLLLILPPHNASLLPAPFRILYDIQSPLRTPIDYYPNEYEVDPFGAIWEHQFICKVPFMNSDLLVQEYQKIDQSQLNELEKKRSTFGNAYLFVQTENKITPVQSKLPQIFKDKKYRTQQIQLNGNILQASEIVISRINFLNQKEQLDNNLPKLPSLFVLKINKSQLSNRKDKHKNQKTLKIELAQKNIEFLNKIEEASDLTLRYNCYCGYPQNYYGELALVMSKTSFIFLKNYQLKNIDLLQEFRDDNLNEVKDDIYDLLKSTLQTRLENQGIYLEQINAIAVVYFYKEMIRNSDRTFGYNMLKVREEVMPLEWISNQKIVNLMDYQLLNQGDIINQKVIVGNDDKSSISGSIGYVQKKDNEDQYIIKIFRQPSRVIDYDKIKNQKYFDVNLVAEKLNLSQEIIHYLLGQIRIYIGDKKKQTDLIVQSIDIGFNAVHKGKNQLVPELLRIHEAQFDSEGYEKFKQFEKAEISEILFKDMEEYVKRLPELINFLKSIGKEKLRSLQQIKITDIFKDDVQNGINVILKLYTWLITLPTSQYNLCNVASSTYSSQTIKALEELKQSEKVQKTLSSHKFWLLNLEKYYVPPLMTDHPKIHQLGDRVVALNNNYSNFGAYGIVVGIIDIGEIMVEIVWDKPRFGQTDLGGRCSPLRGSVVHFLDVFNITQQWHEQLNTYSGGAKAHQVQGWTYKQKVFVPSYDKPENKKKKYKPKKVQTQ</sequence>
<evidence type="ECO:0000256" key="3">
    <source>
        <dbReference type="ARBA" id="ARBA00022839"/>
    </source>
</evidence>
<dbReference type="GO" id="GO:0005634">
    <property type="term" value="C:nucleus"/>
    <property type="evidence" value="ECO:0007669"/>
    <property type="project" value="TreeGrafter"/>
</dbReference>
<dbReference type="Pfam" id="PF18129">
    <property type="entry name" value="SH3_12"/>
    <property type="match status" value="1"/>
</dbReference>
<dbReference type="Pfam" id="PF17846">
    <property type="entry name" value="XRN_M"/>
    <property type="match status" value="2"/>
</dbReference>
<dbReference type="CDD" id="cd18673">
    <property type="entry name" value="PIN_XRN1-2-like"/>
    <property type="match status" value="1"/>
</dbReference>
<dbReference type="Proteomes" id="UP000692954">
    <property type="component" value="Unassembled WGS sequence"/>
</dbReference>
<evidence type="ECO:0000256" key="1">
    <source>
        <dbReference type="ARBA" id="ARBA00022722"/>
    </source>
</evidence>
<dbReference type="PANTHER" id="PTHR12341:SF7">
    <property type="entry name" value="5'-3' EXORIBONUCLEASE 1"/>
    <property type="match status" value="1"/>
</dbReference>
<evidence type="ECO:0000313" key="8">
    <source>
        <dbReference type="EMBL" id="CAD8062450.1"/>
    </source>
</evidence>
<dbReference type="OrthoDB" id="372487at2759"/>
<dbReference type="InterPro" id="IPR041412">
    <property type="entry name" value="Xrn1_helical"/>
</dbReference>
<evidence type="ECO:0000313" key="9">
    <source>
        <dbReference type="Proteomes" id="UP000692954"/>
    </source>
</evidence>
<evidence type="ECO:0000256" key="2">
    <source>
        <dbReference type="ARBA" id="ARBA00022801"/>
    </source>
</evidence>
<dbReference type="EMBL" id="CAJJDN010000016">
    <property type="protein sequence ID" value="CAD8062450.1"/>
    <property type="molecule type" value="Genomic_DNA"/>
</dbReference>
<keyword evidence="2" id="KW-0378">Hydrolase</keyword>
<dbReference type="InterPro" id="IPR004859">
    <property type="entry name" value="Xrn1_N"/>
</dbReference>
<dbReference type="PANTHER" id="PTHR12341">
    <property type="entry name" value="5'-&gt;3' EXORIBONUCLEASE"/>
    <property type="match status" value="1"/>
</dbReference>